<dbReference type="Proteomes" id="UP000054709">
    <property type="component" value="Unassembled WGS sequence"/>
</dbReference>
<evidence type="ECO:0008006" key="4">
    <source>
        <dbReference type="Google" id="ProtNLM"/>
    </source>
</evidence>
<comment type="caution">
    <text evidence="2">The sequence shown here is derived from an EMBL/GenBank/DDBJ whole genome shotgun (WGS) entry which is preliminary data.</text>
</comment>
<organism evidence="2 3">
    <name type="scientific">Paenibacillus etheri</name>
    <dbReference type="NCBI Taxonomy" id="1306852"/>
    <lineage>
        <taxon>Bacteria</taxon>
        <taxon>Bacillati</taxon>
        <taxon>Bacillota</taxon>
        <taxon>Bacilli</taxon>
        <taxon>Bacillales</taxon>
        <taxon>Paenibacillaceae</taxon>
        <taxon>Paenibacillus</taxon>
    </lineage>
</organism>
<name>A0A0W1AZF6_9BACL</name>
<evidence type="ECO:0000313" key="3">
    <source>
        <dbReference type="Proteomes" id="UP000054709"/>
    </source>
</evidence>
<feature type="transmembrane region" description="Helical" evidence="1">
    <location>
        <begin position="79"/>
        <end position="100"/>
    </location>
</feature>
<keyword evidence="3" id="KW-1185">Reference proteome</keyword>
<reference evidence="2 3" key="1">
    <citation type="journal article" date="2015" name="Int. Biodeterior. Biodegradation">
        <title>Physiological and genetic screening methods for the isolation of methyl tert-butyl ether-degrading bacteria for bioremediation purposes.</title>
        <authorList>
            <person name="Guisado I.M."/>
            <person name="Purswani J."/>
            <person name="Gonzalez Lopez J."/>
            <person name="Pozo C."/>
        </authorList>
    </citation>
    <scope>NUCLEOTIDE SEQUENCE [LARGE SCALE GENOMIC DNA]</scope>
    <source>
        <strain evidence="2 3">SH7</strain>
    </source>
</reference>
<keyword evidence="1" id="KW-0472">Membrane</keyword>
<dbReference type="EMBL" id="LCZJ02000019">
    <property type="protein sequence ID" value="KTD86611.1"/>
    <property type="molecule type" value="Genomic_DNA"/>
</dbReference>
<accession>A0A0W1AZF6</accession>
<keyword evidence="1" id="KW-0812">Transmembrane</keyword>
<dbReference type="AlphaFoldDB" id="A0A0W1AZF6"/>
<feature type="transmembrane region" description="Helical" evidence="1">
    <location>
        <begin position="54"/>
        <end position="73"/>
    </location>
</feature>
<evidence type="ECO:0000313" key="2">
    <source>
        <dbReference type="EMBL" id="KTD86611.1"/>
    </source>
</evidence>
<feature type="transmembrane region" description="Helical" evidence="1">
    <location>
        <begin position="24"/>
        <end position="42"/>
    </location>
</feature>
<proteinExistence type="predicted"/>
<dbReference type="SUPFAM" id="SSF103473">
    <property type="entry name" value="MFS general substrate transporter"/>
    <property type="match status" value="1"/>
</dbReference>
<gene>
    <name evidence="2" type="ORF">UQ64_14210</name>
</gene>
<dbReference type="Gene3D" id="1.20.1250.20">
    <property type="entry name" value="MFS general substrate transporter like domains"/>
    <property type="match status" value="1"/>
</dbReference>
<sequence>MFASFGILFHLSETLEAKYKLYGASKVFVLAIPLALLCLAFYGSGKIIGKNKVLMKWLGFSGMALLPAAMLITGFSQNIYFMVGFLSLGGIGIGVVLPCMDTLITEGIQKEN</sequence>
<keyword evidence="1" id="KW-1133">Transmembrane helix</keyword>
<protein>
    <recommendedName>
        <fullName evidence="4">Major facilitator superfamily (MFS) profile domain-containing protein</fullName>
    </recommendedName>
</protein>
<dbReference type="InterPro" id="IPR036259">
    <property type="entry name" value="MFS_trans_sf"/>
</dbReference>
<evidence type="ECO:0000256" key="1">
    <source>
        <dbReference type="SAM" id="Phobius"/>
    </source>
</evidence>